<dbReference type="Gene3D" id="1.20.1050.10">
    <property type="match status" value="1"/>
</dbReference>
<evidence type="ECO:0000259" key="4">
    <source>
        <dbReference type="PROSITE" id="PS50405"/>
    </source>
</evidence>
<accession>A0A916SCJ7</accession>
<dbReference type="RefSeq" id="WP_188824132.1">
    <property type="nucleotide sequence ID" value="NZ_BMHH01000007.1"/>
</dbReference>
<dbReference type="InterPro" id="IPR010987">
    <property type="entry name" value="Glutathione-S-Trfase_C-like"/>
</dbReference>
<keyword evidence="2" id="KW-0808">Transferase</keyword>
<dbReference type="AlphaFoldDB" id="A0A916SCJ7"/>
<evidence type="ECO:0000313" key="6">
    <source>
        <dbReference type="Proteomes" id="UP000646478"/>
    </source>
</evidence>
<dbReference type="CDD" id="cd03047">
    <property type="entry name" value="GST_N_2"/>
    <property type="match status" value="1"/>
</dbReference>
<organism evidence="5 6">
    <name type="scientific">Brucella endophytica</name>
    <dbReference type="NCBI Taxonomy" id="1963359"/>
    <lineage>
        <taxon>Bacteria</taxon>
        <taxon>Pseudomonadati</taxon>
        <taxon>Pseudomonadota</taxon>
        <taxon>Alphaproteobacteria</taxon>
        <taxon>Hyphomicrobiales</taxon>
        <taxon>Brucellaceae</taxon>
        <taxon>Brucella/Ochrobactrum group</taxon>
        <taxon>Brucella</taxon>
    </lineage>
</organism>
<name>A0A916SCJ7_9HYPH</name>
<dbReference type="GO" id="GO:0016740">
    <property type="term" value="F:transferase activity"/>
    <property type="evidence" value="ECO:0007669"/>
    <property type="project" value="UniProtKB-KW"/>
</dbReference>
<keyword evidence="6" id="KW-1185">Reference proteome</keyword>
<dbReference type="Proteomes" id="UP000646478">
    <property type="component" value="Unassembled WGS sequence"/>
</dbReference>
<dbReference type="EMBL" id="BMHH01000007">
    <property type="protein sequence ID" value="GGA92782.1"/>
    <property type="molecule type" value="Genomic_DNA"/>
</dbReference>
<comment type="similarity">
    <text evidence="1">Belongs to the GST superfamily.</text>
</comment>
<dbReference type="InterPro" id="IPR004045">
    <property type="entry name" value="Glutathione_S-Trfase_N"/>
</dbReference>
<dbReference type="Gene3D" id="3.40.30.10">
    <property type="entry name" value="Glutaredoxin"/>
    <property type="match status" value="1"/>
</dbReference>
<proteinExistence type="inferred from homology"/>
<dbReference type="SUPFAM" id="SSF47616">
    <property type="entry name" value="GST C-terminal domain-like"/>
    <property type="match status" value="1"/>
</dbReference>
<evidence type="ECO:0000259" key="3">
    <source>
        <dbReference type="PROSITE" id="PS50404"/>
    </source>
</evidence>
<dbReference type="InterPro" id="IPR036249">
    <property type="entry name" value="Thioredoxin-like_sf"/>
</dbReference>
<protein>
    <submittedName>
        <fullName evidence="5">Glutathione S-transferase</fullName>
    </submittedName>
</protein>
<dbReference type="SFLD" id="SFLDS00019">
    <property type="entry name" value="Glutathione_Transferase_(cytos"/>
    <property type="match status" value="1"/>
</dbReference>
<feature type="domain" description="GST N-terminal" evidence="3">
    <location>
        <begin position="1"/>
        <end position="81"/>
    </location>
</feature>
<dbReference type="PROSITE" id="PS50405">
    <property type="entry name" value="GST_CTER"/>
    <property type="match status" value="1"/>
</dbReference>
<dbReference type="SFLD" id="SFLDG00358">
    <property type="entry name" value="Main_(cytGST)"/>
    <property type="match status" value="1"/>
</dbReference>
<reference evidence="5" key="1">
    <citation type="journal article" date="2014" name="Int. J. Syst. Evol. Microbiol.">
        <title>Complete genome sequence of Corynebacterium casei LMG S-19264T (=DSM 44701T), isolated from a smear-ripened cheese.</title>
        <authorList>
            <consortium name="US DOE Joint Genome Institute (JGI-PGF)"/>
            <person name="Walter F."/>
            <person name="Albersmeier A."/>
            <person name="Kalinowski J."/>
            <person name="Ruckert C."/>
        </authorList>
    </citation>
    <scope>NUCLEOTIDE SEQUENCE</scope>
    <source>
        <strain evidence="5">CGMCC 1.15082</strain>
    </source>
</reference>
<dbReference type="PANTHER" id="PTHR44051">
    <property type="entry name" value="GLUTATHIONE S-TRANSFERASE-RELATED"/>
    <property type="match status" value="1"/>
</dbReference>
<dbReference type="PROSITE" id="PS50404">
    <property type="entry name" value="GST_NTER"/>
    <property type="match status" value="1"/>
</dbReference>
<dbReference type="FunFam" id="3.40.30.10:FF:000039">
    <property type="entry name" value="Glutathione S-transferase domain"/>
    <property type="match status" value="1"/>
</dbReference>
<dbReference type="SUPFAM" id="SSF52833">
    <property type="entry name" value="Thioredoxin-like"/>
    <property type="match status" value="1"/>
</dbReference>
<sequence length="207" mass="23186">MLKIWGRPNSTNVKKALWTASELGLDYENVLAGGSYGIVDTPEYRALNPNGLVPVIEDDGFVLWESNTIVRYLAAKYGAETLWIDDVARRADAEKWMDWASTRLSNAYRDIIWHGLRLPEDQRDPVILSAAVAAFAKALEVPEKTLADQPWLSGSEFGMGDIPLGVYIYSWAELPLPGRPDFPNLMGWYEQLKARPAFAKTVMVPLT</sequence>
<dbReference type="PANTHER" id="PTHR44051:SF19">
    <property type="entry name" value="DISULFIDE-BOND OXIDOREDUCTASE YFCG"/>
    <property type="match status" value="1"/>
</dbReference>
<dbReference type="SFLD" id="SFLDG01150">
    <property type="entry name" value="Main.1:_Beta-like"/>
    <property type="match status" value="1"/>
</dbReference>
<dbReference type="InterPro" id="IPR036282">
    <property type="entry name" value="Glutathione-S-Trfase_C_sf"/>
</dbReference>
<comment type="caution">
    <text evidence="5">The sequence shown here is derived from an EMBL/GenBank/DDBJ whole genome shotgun (WGS) entry which is preliminary data.</text>
</comment>
<evidence type="ECO:0000256" key="2">
    <source>
        <dbReference type="ARBA" id="ARBA00022679"/>
    </source>
</evidence>
<evidence type="ECO:0000256" key="1">
    <source>
        <dbReference type="ARBA" id="ARBA00007409"/>
    </source>
</evidence>
<evidence type="ECO:0000313" key="5">
    <source>
        <dbReference type="EMBL" id="GGA92782.1"/>
    </source>
</evidence>
<reference evidence="5" key="2">
    <citation type="submission" date="2020-09" db="EMBL/GenBank/DDBJ databases">
        <authorList>
            <person name="Sun Q."/>
            <person name="Zhou Y."/>
        </authorList>
    </citation>
    <scope>NUCLEOTIDE SEQUENCE</scope>
    <source>
        <strain evidence="5">CGMCC 1.15082</strain>
    </source>
</reference>
<dbReference type="Pfam" id="PF02798">
    <property type="entry name" value="GST_N"/>
    <property type="match status" value="1"/>
</dbReference>
<dbReference type="Pfam" id="PF13410">
    <property type="entry name" value="GST_C_2"/>
    <property type="match status" value="1"/>
</dbReference>
<gene>
    <name evidence="5" type="ORF">GCM10011491_21070</name>
</gene>
<dbReference type="InterPro" id="IPR040079">
    <property type="entry name" value="Glutathione_S-Trfase"/>
</dbReference>
<feature type="domain" description="GST C-terminal" evidence="4">
    <location>
        <begin position="86"/>
        <end position="207"/>
    </location>
</feature>